<reference evidence="2 3" key="1">
    <citation type="submission" date="2020-08" db="EMBL/GenBank/DDBJ databases">
        <title>Sequencing the genomes of 1000 actinobacteria strains.</title>
        <authorList>
            <person name="Klenk H.-P."/>
        </authorList>
    </citation>
    <scope>NUCLEOTIDE SEQUENCE [LARGE SCALE GENOMIC DNA]</scope>
    <source>
        <strain evidence="2 3">DSM 40483</strain>
    </source>
</reference>
<gene>
    <name evidence="2" type="ORF">BJ965_003606</name>
</gene>
<organism evidence="2 3">
    <name type="scientific">Streptomyces luteogriseus</name>
    <dbReference type="NCBI Taxonomy" id="68233"/>
    <lineage>
        <taxon>Bacteria</taxon>
        <taxon>Bacillati</taxon>
        <taxon>Actinomycetota</taxon>
        <taxon>Actinomycetes</taxon>
        <taxon>Kitasatosporales</taxon>
        <taxon>Streptomycetaceae</taxon>
        <taxon>Streptomyces</taxon>
    </lineage>
</organism>
<comment type="caution">
    <text evidence="2">The sequence shown here is derived from an EMBL/GenBank/DDBJ whole genome shotgun (WGS) entry which is preliminary data.</text>
</comment>
<keyword evidence="3" id="KW-1185">Reference proteome</keyword>
<dbReference type="Proteomes" id="UP000565089">
    <property type="component" value="Unassembled WGS sequence"/>
</dbReference>
<evidence type="ECO:0000256" key="1">
    <source>
        <dbReference type="SAM" id="MobiDB-lite"/>
    </source>
</evidence>
<feature type="compositionally biased region" description="Basic residues" evidence="1">
    <location>
        <begin position="82"/>
        <end position="103"/>
    </location>
</feature>
<sequence length="103" mass="11225">MTAMDVALTLAALLVLIAAGAYVIHRLNSAHSERIALRSYSRFLPGPPAAADRAAGTTPPPPPHSTPSAAIERRDHRDGGRGRFRPRRHREPTTHNKRHAVRG</sequence>
<proteinExistence type="predicted"/>
<dbReference type="EMBL" id="JACHMS010000001">
    <property type="protein sequence ID" value="MBB4713724.1"/>
    <property type="molecule type" value="Genomic_DNA"/>
</dbReference>
<accession>A0A7W7DMX7</accession>
<name>A0A7W7DMX7_9ACTN</name>
<feature type="region of interest" description="Disordered" evidence="1">
    <location>
        <begin position="46"/>
        <end position="103"/>
    </location>
</feature>
<evidence type="ECO:0000313" key="2">
    <source>
        <dbReference type="EMBL" id="MBB4713724.1"/>
    </source>
</evidence>
<dbReference type="AlphaFoldDB" id="A0A7W7DMX7"/>
<evidence type="ECO:0000313" key="3">
    <source>
        <dbReference type="Proteomes" id="UP000565089"/>
    </source>
</evidence>
<protein>
    <submittedName>
        <fullName evidence="2">Uncharacterized protein</fullName>
    </submittedName>
</protein>
<feature type="compositionally biased region" description="Basic and acidic residues" evidence="1">
    <location>
        <begin position="71"/>
        <end position="81"/>
    </location>
</feature>